<name>B0NJQ1_CLOS5</name>
<proteinExistence type="predicted"/>
<sequence length="53" mass="6287">MYDIKKIIKTAFVQEADRTLKELKEEDALRLSAEDKDAMRTKLQKMIDDSERK</sequence>
<evidence type="ECO:0000313" key="2">
    <source>
        <dbReference type="Proteomes" id="UP000289664"/>
    </source>
</evidence>
<evidence type="ECO:0000313" key="1">
    <source>
        <dbReference type="EMBL" id="QBF74362.1"/>
    </source>
</evidence>
<keyword evidence="2" id="KW-1185">Reference proteome</keyword>
<dbReference type="RefSeq" id="WP_004608389.1">
    <property type="nucleotide sequence ID" value="NZ_CP036170.1"/>
</dbReference>
<dbReference type="GeneID" id="62697944"/>
<dbReference type="KEGG" id="csci:HDCHBGLK_01764"/>
<dbReference type="Proteomes" id="UP000289664">
    <property type="component" value="Chromosome"/>
</dbReference>
<organism evidence="1 2">
    <name type="scientific">Clostridium scindens (strain ATCC 35704 / DSM 5676 / VPI 13733 / 19)</name>
    <dbReference type="NCBI Taxonomy" id="411468"/>
    <lineage>
        <taxon>Bacteria</taxon>
        <taxon>Bacillati</taxon>
        <taxon>Bacillota</taxon>
        <taxon>Clostridia</taxon>
        <taxon>Lachnospirales</taxon>
        <taxon>Lachnospiraceae</taxon>
    </lineage>
</organism>
<dbReference type="EMBL" id="CP036170">
    <property type="protein sequence ID" value="QBF74362.1"/>
    <property type="molecule type" value="Genomic_DNA"/>
</dbReference>
<dbReference type="AlphaFoldDB" id="B0NJQ1"/>
<reference evidence="1 2" key="1">
    <citation type="journal article" date="2019" name="Appl. Environ. Microbiol.">
        <title>Clostridium scindens ATCC 35704: integration of nutritional requirements, the complete genome sequence, and global transcriptional responses to bile acids.</title>
        <authorList>
            <person name="Devendran S."/>
            <person name="Shrestha R."/>
            <person name="Alves J.M.P."/>
            <person name="Wolf P.G."/>
            <person name="Ly L."/>
            <person name="Hernandez A.G."/>
            <person name="Mendez-Garcia C."/>
            <person name="Inboden A."/>
            <person name="Wiley J."/>
            <person name="Paul O."/>
            <person name="Allen A."/>
            <person name="Springer E."/>
            <person name="Wright C.L."/>
            <person name="Fields C.J."/>
            <person name="Daniel S.L."/>
            <person name="Ridlon J.M."/>
        </authorList>
    </citation>
    <scope>NUCLEOTIDE SEQUENCE [LARGE SCALE GENOMIC DNA]</scope>
    <source>
        <strain evidence="1 2">ATCC 35704</strain>
    </source>
</reference>
<dbReference type="STRING" id="411468.CLOSCI_03737"/>
<protein>
    <submittedName>
        <fullName evidence="1">Uncharacterized protein</fullName>
    </submittedName>
</protein>
<dbReference type="HOGENOM" id="CLU_3060267_0_0_9"/>
<gene>
    <name evidence="1" type="ORF">HDCHBGLK_01764</name>
</gene>
<accession>B0NJQ1</accession>